<evidence type="ECO:0000256" key="5">
    <source>
        <dbReference type="ARBA" id="ARBA00022984"/>
    </source>
</evidence>
<keyword evidence="2" id="KW-1003">Cell membrane</keyword>
<dbReference type="Pfam" id="PF03023">
    <property type="entry name" value="MurJ"/>
    <property type="match status" value="1"/>
</dbReference>
<dbReference type="GO" id="GO:0034204">
    <property type="term" value="P:lipid translocation"/>
    <property type="evidence" value="ECO:0007669"/>
    <property type="project" value="TreeGrafter"/>
</dbReference>
<keyword evidence="7 8" id="KW-0472">Membrane</keyword>
<dbReference type="GO" id="GO:0009252">
    <property type="term" value="P:peptidoglycan biosynthetic process"/>
    <property type="evidence" value="ECO:0007669"/>
    <property type="project" value="UniProtKB-KW"/>
</dbReference>
<keyword evidence="5" id="KW-0573">Peptidoglycan synthesis</keyword>
<feature type="transmembrane region" description="Helical" evidence="8">
    <location>
        <begin position="12"/>
        <end position="32"/>
    </location>
</feature>
<evidence type="ECO:0000256" key="4">
    <source>
        <dbReference type="ARBA" id="ARBA00022960"/>
    </source>
</evidence>
<dbReference type="GO" id="GO:0005886">
    <property type="term" value="C:plasma membrane"/>
    <property type="evidence" value="ECO:0007669"/>
    <property type="project" value="UniProtKB-SubCell"/>
</dbReference>
<dbReference type="InterPro" id="IPR004268">
    <property type="entry name" value="MurJ"/>
</dbReference>
<evidence type="ECO:0000313" key="9">
    <source>
        <dbReference type="EMBL" id="GAI04674.1"/>
    </source>
</evidence>
<organism evidence="9">
    <name type="scientific">marine sediment metagenome</name>
    <dbReference type="NCBI Taxonomy" id="412755"/>
    <lineage>
        <taxon>unclassified sequences</taxon>
        <taxon>metagenomes</taxon>
        <taxon>ecological metagenomes</taxon>
    </lineage>
</organism>
<dbReference type="GO" id="GO:0015648">
    <property type="term" value="F:lipid-linked peptidoglycan transporter activity"/>
    <property type="evidence" value="ECO:0007669"/>
    <property type="project" value="TreeGrafter"/>
</dbReference>
<accession>X1ME75</accession>
<comment type="subcellular location">
    <subcellularLocation>
        <location evidence="1">Cell membrane</location>
        <topology evidence="1">Multi-pass membrane protein</topology>
    </subcellularLocation>
</comment>
<evidence type="ECO:0000256" key="3">
    <source>
        <dbReference type="ARBA" id="ARBA00022692"/>
    </source>
</evidence>
<dbReference type="EMBL" id="BARV01008519">
    <property type="protein sequence ID" value="GAI04674.1"/>
    <property type="molecule type" value="Genomic_DNA"/>
</dbReference>
<evidence type="ECO:0000256" key="7">
    <source>
        <dbReference type="ARBA" id="ARBA00023136"/>
    </source>
</evidence>
<evidence type="ECO:0000256" key="2">
    <source>
        <dbReference type="ARBA" id="ARBA00022475"/>
    </source>
</evidence>
<gene>
    <name evidence="9" type="ORF">S06H3_17104</name>
</gene>
<reference evidence="9" key="1">
    <citation type="journal article" date="2014" name="Front. Microbiol.">
        <title>High frequency of phylogenetically diverse reductive dehalogenase-homologous genes in deep subseafloor sedimentary metagenomes.</title>
        <authorList>
            <person name="Kawai M."/>
            <person name="Futagami T."/>
            <person name="Toyoda A."/>
            <person name="Takaki Y."/>
            <person name="Nishi S."/>
            <person name="Hori S."/>
            <person name="Arai W."/>
            <person name="Tsubouchi T."/>
            <person name="Morono Y."/>
            <person name="Uchiyama I."/>
            <person name="Ito T."/>
            <person name="Fujiyama A."/>
            <person name="Inagaki F."/>
            <person name="Takami H."/>
        </authorList>
    </citation>
    <scope>NUCLEOTIDE SEQUENCE</scope>
    <source>
        <strain evidence="9">Expedition CK06-06</strain>
    </source>
</reference>
<keyword evidence="3 8" id="KW-0812">Transmembrane</keyword>
<proteinExistence type="predicted"/>
<evidence type="ECO:0000256" key="6">
    <source>
        <dbReference type="ARBA" id="ARBA00022989"/>
    </source>
</evidence>
<dbReference type="PANTHER" id="PTHR47019">
    <property type="entry name" value="LIPID II FLIPPASE MURJ"/>
    <property type="match status" value="1"/>
</dbReference>
<name>X1ME75_9ZZZZ</name>
<evidence type="ECO:0000256" key="8">
    <source>
        <dbReference type="SAM" id="Phobius"/>
    </source>
</evidence>
<evidence type="ECO:0000256" key="1">
    <source>
        <dbReference type="ARBA" id="ARBA00004651"/>
    </source>
</evidence>
<comment type="caution">
    <text evidence="9">The sequence shown here is derived from an EMBL/GenBank/DDBJ whole genome shotgun (WGS) entry which is preliminary data.</text>
</comment>
<protein>
    <recommendedName>
        <fullName evidence="10">Murein biosynthesis integral membrane protein MurJ</fullName>
    </recommendedName>
</protein>
<keyword evidence="6 8" id="KW-1133">Transmembrane helix</keyword>
<sequence length="173" mass="19512">MFKKFFNQKNTVAGGAIMIALFSIFSRLLGLLRDRFLSGSFGAGNVLDAYFADQRHEDFARNFSKTIRLIFYLIIPTTVLFIALRAQIVRLILGAGAFSWRDTVLTAQTLGWFSASLFAQSLIPIFAKAFYAIHNTKNREKEFKILPATLLKVKNKIPINIILVKETVNAFVS</sequence>
<evidence type="ECO:0008006" key="10">
    <source>
        <dbReference type="Google" id="ProtNLM"/>
    </source>
</evidence>
<dbReference type="AlphaFoldDB" id="X1ME75"/>
<dbReference type="GO" id="GO:0008360">
    <property type="term" value="P:regulation of cell shape"/>
    <property type="evidence" value="ECO:0007669"/>
    <property type="project" value="UniProtKB-KW"/>
</dbReference>
<dbReference type="PANTHER" id="PTHR47019:SF1">
    <property type="entry name" value="LIPID II FLIPPASE MURJ"/>
    <property type="match status" value="1"/>
</dbReference>
<feature type="transmembrane region" description="Helical" evidence="8">
    <location>
        <begin position="109"/>
        <end position="131"/>
    </location>
</feature>
<feature type="transmembrane region" description="Helical" evidence="8">
    <location>
        <begin position="69"/>
        <end position="89"/>
    </location>
</feature>
<keyword evidence="4" id="KW-0133">Cell shape</keyword>
<dbReference type="InterPro" id="IPR051050">
    <property type="entry name" value="Lipid_II_flippase_MurJ/MviN"/>
</dbReference>